<keyword evidence="1" id="KW-0479">Metal-binding</keyword>
<dbReference type="InterPro" id="IPR001841">
    <property type="entry name" value="Znf_RING"/>
</dbReference>
<dbReference type="PANTHER" id="PTHR46519">
    <property type="entry name" value="RING/U-BOX SUPERFAMILY PROTEIN"/>
    <property type="match status" value="1"/>
</dbReference>
<dbReference type="PANTHER" id="PTHR46519:SF2">
    <property type="entry name" value="RING_U-BOX SUPERFAMILY PROTEIN"/>
    <property type="match status" value="1"/>
</dbReference>
<reference evidence="3 4" key="1">
    <citation type="journal article" date="2023" name="Nat. Commun.">
        <title>Origin of minicircular mitochondrial genomes in red algae.</title>
        <authorList>
            <person name="Lee Y."/>
            <person name="Cho C.H."/>
            <person name="Lee Y.M."/>
            <person name="Park S.I."/>
            <person name="Yang J.H."/>
            <person name="West J.A."/>
            <person name="Bhattacharya D."/>
            <person name="Yoon H.S."/>
        </authorList>
    </citation>
    <scope>NUCLEOTIDE SEQUENCE [LARGE SCALE GENOMIC DNA]</scope>
    <source>
        <strain evidence="3 4">CCMP1338</strain>
        <tissue evidence="3">Whole cell</tissue>
    </source>
</reference>
<accession>A0AAV8UZI4</accession>
<protein>
    <recommendedName>
        <fullName evidence="2">RING-type domain-containing protein</fullName>
    </recommendedName>
</protein>
<evidence type="ECO:0000256" key="1">
    <source>
        <dbReference type="PROSITE-ProRule" id="PRU00175"/>
    </source>
</evidence>
<dbReference type="AlphaFoldDB" id="A0AAV8UZI4"/>
<evidence type="ECO:0000313" key="3">
    <source>
        <dbReference type="EMBL" id="KAJ8907600.1"/>
    </source>
</evidence>
<dbReference type="Proteomes" id="UP001157974">
    <property type="component" value="Unassembled WGS sequence"/>
</dbReference>
<dbReference type="GO" id="GO:0008270">
    <property type="term" value="F:zinc ion binding"/>
    <property type="evidence" value="ECO:0007669"/>
    <property type="project" value="UniProtKB-KW"/>
</dbReference>
<evidence type="ECO:0000259" key="2">
    <source>
        <dbReference type="PROSITE" id="PS50089"/>
    </source>
</evidence>
<comment type="caution">
    <text evidence="3">The sequence shown here is derived from an EMBL/GenBank/DDBJ whole genome shotgun (WGS) entry which is preliminary data.</text>
</comment>
<proteinExistence type="predicted"/>
<dbReference type="EMBL" id="JAMWBK010000002">
    <property type="protein sequence ID" value="KAJ8907600.1"/>
    <property type="molecule type" value="Genomic_DNA"/>
</dbReference>
<keyword evidence="1" id="KW-0863">Zinc-finger</keyword>
<organism evidence="3 4">
    <name type="scientific">Rhodosorus marinus</name>
    <dbReference type="NCBI Taxonomy" id="101924"/>
    <lineage>
        <taxon>Eukaryota</taxon>
        <taxon>Rhodophyta</taxon>
        <taxon>Stylonematophyceae</taxon>
        <taxon>Stylonematales</taxon>
        <taxon>Stylonemataceae</taxon>
        <taxon>Rhodosorus</taxon>
    </lineage>
</organism>
<keyword evidence="1" id="KW-0862">Zinc</keyword>
<dbReference type="PROSITE" id="PS50089">
    <property type="entry name" value="ZF_RING_2"/>
    <property type="match status" value="1"/>
</dbReference>
<sequence length="344" mass="39397">MSASIINSVSPEGEISFARRAHIKQVRELWTLREQARVRQVERDFLRDLQRIVSDAVESLLDEDELELREAEEPLYEYQENMEPEMRRYRESPSVVMEEVRALAQRHQVQRLLRFFTEPQADAPSMVRSASWGSELAEARFVTGALESEFRHQLEHITLNRESLQNVYRPRQVEARNATEEEVAVGQRTMQEEIELFEREEQQRENAWSVPSRGNEFWDRRLVSQLRKLEEEVAQLRNAVAAGFDIQLDIQRAIRQEVASAIHSGIGKDHSPGLVAGPSRKALKSGRCTVCLESSIDSLLYSCGHMCTCSACGRGLLANGQKCPICRAPVRDVVRCFSFEFGYG</sequence>
<feature type="domain" description="RING-type" evidence="2">
    <location>
        <begin position="288"/>
        <end position="327"/>
    </location>
</feature>
<dbReference type="SUPFAM" id="SSF57850">
    <property type="entry name" value="RING/U-box"/>
    <property type="match status" value="1"/>
</dbReference>
<name>A0AAV8UZI4_9RHOD</name>
<evidence type="ECO:0000313" key="4">
    <source>
        <dbReference type="Proteomes" id="UP001157974"/>
    </source>
</evidence>
<dbReference type="Pfam" id="PF13920">
    <property type="entry name" value="zf-C3HC4_3"/>
    <property type="match status" value="1"/>
</dbReference>
<dbReference type="CDD" id="cd16647">
    <property type="entry name" value="mRING-HC-C3HC5_NEU1"/>
    <property type="match status" value="1"/>
</dbReference>
<dbReference type="Gene3D" id="3.30.40.10">
    <property type="entry name" value="Zinc/RING finger domain, C3HC4 (zinc finger)"/>
    <property type="match status" value="1"/>
</dbReference>
<keyword evidence="4" id="KW-1185">Reference proteome</keyword>
<gene>
    <name evidence="3" type="ORF">NDN08_007710</name>
</gene>
<dbReference type="InterPro" id="IPR013083">
    <property type="entry name" value="Znf_RING/FYVE/PHD"/>
</dbReference>